<comment type="similarity">
    <text evidence="1">Belongs to the ATP-dependent AMP-binding enzyme family.</text>
</comment>
<dbReference type="OrthoDB" id="9803968at2"/>
<dbReference type="RefSeq" id="WP_114546450.1">
    <property type="nucleotide sequence ID" value="NZ_PPTT01000014.1"/>
</dbReference>
<dbReference type="EMBL" id="PPTT01000014">
    <property type="protein sequence ID" value="RDB68640.1"/>
    <property type="molecule type" value="Genomic_DNA"/>
</dbReference>
<evidence type="ECO:0000313" key="6">
    <source>
        <dbReference type="EMBL" id="RNM40687.1"/>
    </source>
</evidence>
<evidence type="ECO:0000313" key="7">
    <source>
        <dbReference type="Proteomes" id="UP000253817"/>
    </source>
</evidence>
<gene>
    <name evidence="5" type="ORF">C1876_09310</name>
    <name evidence="6" type="ORF">DMP09_13175</name>
</gene>
<dbReference type="GO" id="GO:0031956">
    <property type="term" value="F:medium-chain fatty acid-CoA ligase activity"/>
    <property type="evidence" value="ECO:0007669"/>
    <property type="project" value="TreeGrafter"/>
</dbReference>
<keyword evidence="7" id="KW-1185">Reference proteome</keyword>
<evidence type="ECO:0000313" key="5">
    <source>
        <dbReference type="EMBL" id="RDB68640.1"/>
    </source>
</evidence>
<dbReference type="InterPro" id="IPR042099">
    <property type="entry name" value="ANL_N_sf"/>
</dbReference>
<dbReference type="Pfam" id="PF00501">
    <property type="entry name" value="AMP-binding"/>
    <property type="match status" value="1"/>
</dbReference>
<evidence type="ECO:0000256" key="1">
    <source>
        <dbReference type="ARBA" id="ARBA00006432"/>
    </source>
</evidence>
<dbReference type="NCBIfam" id="NF004758">
    <property type="entry name" value="PRK06087.1"/>
    <property type="match status" value="1"/>
</dbReference>
<dbReference type="PANTHER" id="PTHR43201:SF5">
    <property type="entry name" value="MEDIUM-CHAIN ACYL-COA LIGASE ACSF2, MITOCHONDRIAL"/>
    <property type="match status" value="1"/>
</dbReference>
<evidence type="ECO:0000256" key="2">
    <source>
        <dbReference type="ARBA" id="ARBA00022598"/>
    </source>
</evidence>
<evidence type="ECO:0000259" key="4">
    <source>
        <dbReference type="Pfam" id="PF13193"/>
    </source>
</evidence>
<protein>
    <submittedName>
        <fullName evidence="6">Cyclohexanecarboxylate-CoA ligase</fullName>
    </submittedName>
</protein>
<organism evidence="6 8">
    <name type="scientific">Eggerthella sinensis</name>
    <dbReference type="NCBI Taxonomy" id="242230"/>
    <lineage>
        <taxon>Bacteria</taxon>
        <taxon>Bacillati</taxon>
        <taxon>Actinomycetota</taxon>
        <taxon>Coriobacteriia</taxon>
        <taxon>Eggerthellales</taxon>
        <taxon>Eggerthellaceae</taxon>
        <taxon>Eggerthella</taxon>
    </lineage>
</organism>
<dbReference type="Gene3D" id="3.40.50.12780">
    <property type="entry name" value="N-terminal domain of ligase-like"/>
    <property type="match status" value="1"/>
</dbReference>
<dbReference type="EMBL" id="QICC01000068">
    <property type="protein sequence ID" value="RNM40687.1"/>
    <property type="molecule type" value="Genomic_DNA"/>
</dbReference>
<dbReference type="SUPFAM" id="SSF56801">
    <property type="entry name" value="Acetyl-CoA synthetase-like"/>
    <property type="match status" value="1"/>
</dbReference>
<feature type="domain" description="AMP-binding enzyme C-terminal" evidence="4">
    <location>
        <begin position="450"/>
        <end position="526"/>
    </location>
</feature>
<evidence type="ECO:0000259" key="3">
    <source>
        <dbReference type="Pfam" id="PF00501"/>
    </source>
</evidence>
<accession>A0A3N0IUV7</accession>
<reference evidence="8" key="2">
    <citation type="submission" date="2018-05" db="EMBL/GenBank/DDBJ databases">
        <title>Genome Sequencing of selected type strains of the family Eggerthellaceae.</title>
        <authorList>
            <person name="Danylec N."/>
            <person name="Stoll D.A."/>
            <person name="Doetsch A."/>
            <person name="Huch M."/>
        </authorList>
    </citation>
    <scope>NUCLEOTIDE SEQUENCE [LARGE SCALE GENOMIC DNA]</scope>
    <source>
        <strain evidence="8">DSM 16107</strain>
    </source>
</reference>
<keyword evidence="2 6" id="KW-0436">Ligase</keyword>
<dbReference type="Proteomes" id="UP000253817">
    <property type="component" value="Unassembled WGS sequence"/>
</dbReference>
<reference evidence="5 7" key="1">
    <citation type="journal article" date="2018" name="Elife">
        <title>Discovery and characterization of a prevalent human gut bacterial enzyme sufficient for the inactivation of a family of plant toxins.</title>
        <authorList>
            <person name="Koppel N."/>
            <person name="Bisanz J.E."/>
            <person name="Pandelia M.E."/>
            <person name="Turnbaugh P.J."/>
            <person name="Balskus E.P."/>
        </authorList>
    </citation>
    <scope>NUCLEOTIDE SEQUENCE [LARGE SCALE GENOMIC DNA]</scope>
    <source>
        <strain evidence="5 7">DSM 16107</strain>
    </source>
</reference>
<dbReference type="Gene3D" id="3.30.300.30">
    <property type="match status" value="1"/>
</dbReference>
<dbReference type="InterPro" id="IPR045851">
    <property type="entry name" value="AMP-bd_C_sf"/>
</dbReference>
<comment type="caution">
    <text evidence="6">The sequence shown here is derived from an EMBL/GenBank/DDBJ whole genome shotgun (WGS) entry which is preliminary data.</text>
</comment>
<dbReference type="PANTHER" id="PTHR43201">
    <property type="entry name" value="ACYL-COA SYNTHETASE"/>
    <property type="match status" value="1"/>
</dbReference>
<dbReference type="AlphaFoldDB" id="A0A3N0IUV7"/>
<dbReference type="InterPro" id="IPR025110">
    <property type="entry name" value="AMP-bd_C"/>
</dbReference>
<reference evidence="6" key="3">
    <citation type="journal article" date="2019" name="Microbiol. Resour. Announc.">
        <title>Draft Genome Sequences of Type Strains of Gordonibacter faecihominis, Paraeggerthella hongkongensis, Parvibacter caecicola,Slackia equolifaciens, Slackia faecicanis, and Slackia isoflavoniconvertens.</title>
        <authorList>
            <person name="Danylec N."/>
            <person name="Stoll D.A."/>
            <person name="Dotsch A."/>
            <person name="Huch M."/>
        </authorList>
    </citation>
    <scope>NUCLEOTIDE SEQUENCE</scope>
    <source>
        <strain evidence="6">DSM 16107</strain>
    </source>
</reference>
<evidence type="ECO:0000313" key="8">
    <source>
        <dbReference type="Proteomes" id="UP000270112"/>
    </source>
</evidence>
<dbReference type="Pfam" id="PF13193">
    <property type="entry name" value="AMP-binding_C"/>
    <property type="match status" value="1"/>
</dbReference>
<dbReference type="Proteomes" id="UP000270112">
    <property type="component" value="Unassembled WGS sequence"/>
</dbReference>
<sequence length="543" mass="60402">MITDLKINAERKRFYYEKGYWTEKSIGDVWADRIASHPERTYVTDDQGSSYTYGEVDDRAGRLAAWLIEEGIEPGDVVTFQMPIWAEFCIVYVACLKCGAVMHPVPPNFNDEDLVYNMNKVGSRAFICPTAFHRCDFVKQAYAVKDRIPTLASIAFVDKQAPAPEGAPSLSSICAAYEPVTERPAVSSDDVACILSTSGTTGRQKAVLFTHNNILFSERSFVKGLGRTADDVMFMPSPLNHATGFYHGLISPMILGGRTVLQQHFDAADALALCNREGVTWSMGATPFVYDILKYLTNEKLGSFDTLRLFVCGGAPVPGTLVQCAHSHGILLCECYGSTESCPHAFVPPERCLEWNGAWSGVPLPGIEVRVVDENHEEVPRGTQGEEISRGPHQFVGYLNDKERTDRALDDEGWFYSGDLCYMDEEGRIRINGRKKEIIIRGGENICANEIDENLMECPGIGDHATIGMPDERLGERICTFAVPTDERRPELADITSYLDGQHVPKRLWPERIEYIDAIPKTATGKVKRHLLAAELAERMKNA</sequence>
<dbReference type="InterPro" id="IPR000873">
    <property type="entry name" value="AMP-dep_synth/lig_dom"/>
</dbReference>
<name>A0A3N0IUV7_9ACTN</name>
<dbReference type="GO" id="GO:0006631">
    <property type="term" value="P:fatty acid metabolic process"/>
    <property type="evidence" value="ECO:0007669"/>
    <property type="project" value="TreeGrafter"/>
</dbReference>
<feature type="domain" description="AMP-dependent synthetase/ligase" evidence="3">
    <location>
        <begin position="32"/>
        <end position="399"/>
    </location>
</feature>
<proteinExistence type="inferred from homology"/>